<evidence type="ECO:0000259" key="8">
    <source>
        <dbReference type="Pfam" id="PF23559"/>
    </source>
</evidence>
<dbReference type="InterPro" id="IPR042197">
    <property type="entry name" value="Apaf_helical"/>
</dbReference>
<dbReference type="Pfam" id="PF00931">
    <property type="entry name" value="NB-ARC"/>
    <property type="match status" value="1"/>
</dbReference>
<dbReference type="Gene3D" id="1.10.10.10">
    <property type="entry name" value="Winged helix-like DNA-binding domain superfamily/Winged helix DNA-binding domain"/>
    <property type="match status" value="1"/>
</dbReference>
<sequence length="877" mass="99946">MDLGPILEIFTRLRDCSANRIGYIRNLQNNLNSLQNARDELISVYQDVSMEIELVEEQQLKPTNEVSNWLVNVEAKVKEVGLILHKGEQVTQSKCIWSCSPKNCWSSYKLGKVVPDMIDELKALVEKRHTFHIVGQRMPHAPVEELPMETITVGLESSFDKVCKCFEDTSVGIIGLYGMGGVGKTTLLKKFNNDFLTTRRSHDKIDVVIWVVVSQELDIGKIQQVIRNKIHLPDEVWLDKNMEERAIAIFNVMKRKKFVLLLDDVWRRFDLLKLGIPNPRGQNGSRVLFTTRSEEVCGNMGAHRSIRVEFLAPERALELFQDKVGEETLNSHASIPYLAKEVVAECQGLPLALITVGRAMANKKDPNQWKRAIQTLKNYPSKVSGMVNEVFLLLEFSYNSLPSPTHKTCFLYCSLFPEDYNIKKDQLIELWIGEGFLDESGDVYGARIEGEDIIDYLKQACLLEKGEANEDSVKMHDVIRDMALWVACEHSSKPKFGVFDNTALSSIYASDLLAKWREAERLSLWRSTLPISLEEPFSLKLLTMIVQKTKLDKFPNGYFKSGQAIKVLDLSHNDTLKEIPAEIGELANLRYLNLSYTRVKELPIELNKLKSLRCLLINFTDRRLIIPRTLISSLSVLQVFSKLMPRPIFLLPASHCYEESVLLQELECLEHLKDISIALSSFSSLEMLLNSTKLQKCIKYLRLHPFSPDSHSSLNILNFTGHQYICNLHTLQVNGYAIRNLTWLTSAPNLRSLKIDSCYLMETIISEDFGAAGFEVSLQVFGSLETLKLKNLPRLRSIYPEALRFPSLKTLNVDNCGDLVKLPFDSDSAKSLEQIVGEPGWWDRLQWEDQSTMDIFSSKFQFQIQKNLSVSAHSSRP</sequence>
<keyword evidence="3" id="KW-0677">Repeat</keyword>
<evidence type="ECO:0000256" key="5">
    <source>
        <dbReference type="ARBA" id="ARBA00022821"/>
    </source>
</evidence>
<dbReference type="Pfam" id="PF23598">
    <property type="entry name" value="LRR_14"/>
    <property type="match status" value="1"/>
</dbReference>
<dbReference type="FunFam" id="1.10.10.10:FF:000322">
    <property type="entry name" value="Probable disease resistance protein At1g63360"/>
    <property type="match status" value="1"/>
</dbReference>
<dbReference type="InterPro" id="IPR032675">
    <property type="entry name" value="LRR_dom_sf"/>
</dbReference>
<dbReference type="SUPFAM" id="SSF52540">
    <property type="entry name" value="P-loop containing nucleoside triphosphate hydrolases"/>
    <property type="match status" value="1"/>
</dbReference>
<evidence type="ECO:0000256" key="1">
    <source>
        <dbReference type="ARBA" id="ARBA00008894"/>
    </source>
</evidence>
<dbReference type="Pfam" id="PF23559">
    <property type="entry name" value="WHD_DRP"/>
    <property type="match status" value="1"/>
</dbReference>
<name>A0AAD7LRL3_QUISA</name>
<comment type="caution">
    <text evidence="10">The sequence shown here is derived from an EMBL/GenBank/DDBJ whole genome shotgun (WGS) entry which is preliminary data.</text>
</comment>
<gene>
    <name evidence="10" type="ORF">O6P43_018102</name>
</gene>
<comment type="similarity">
    <text evidence="1">Belongs to the disease resistance NB-LRR family.</text>
</comment>
<dbReference type="AlphaFoldDB" id="A0AAD7LRL3"/>
<accession>A0AAD7LRL3</accession>
<keyword evidence="6" id="KW-0067">ATP-binding</keyword>
<dbReference type="PRINTS" id="PR00364">
    <property type="entry name" value="DISEASERSIST"/>
</dbReference>
<dbReference type="Gene3D" id="3.40.50.300">
    <property type="entry name" value="P-loop containing nucleotide triphosphate hydrolases"/>
    <property type="match status" value="1"/>
</dbReference>
<evidence type="ECO:0000256" key="3">
    <source>
        <dbReference type="ARBA" id="ARBA00022737"/>
    </source>
</evidence>
<evidence type="ECO:0000259" key="7">
    <source>
        <dbReference type="Pfam" id="PF00931"/>
    </source>
</evidence>
<dbReference type="InterPro" id="IPR058922">
    <property type="entry name" value="WHD_DRP"/>
</dbReference>
<dbReference type="FunFam" id="1.10.8.430:FF:000003">
    <property type="entry name" value="Probable disease resistance protein At5g66910"/>
    <property type="match status" value="1"/>
</dbReference>
<evidence type="ECO:0000256" key="6">
    <source>
        <dbReference type="ARBA" id="ARBA00022840"/>
    </source>
</evidence>
<dbReference type="Gene3D" id="1.10.8.430">
    <property type="entry name" value="Helical domain of apoptotic protease-activating factors"/>
    <property type="match status" value="1"/>
</dbReference>
<dbReference type="GO" id="GO:0043531">
    <property type="term" value="F:ADP binding"/>
    <property type="evidence" value="ECO:0007669"/>
    <property type="project" value="InterPro"/>
</dbReference>
<feature type="domain" description="NB-ARC" evidence="7">
    <location>
        <begin position="158"/>
        <end position="329"/>
    </location>
</feature>
<dbReference type="PANTHER" id="PTHR33463">
    <property type="entry name" value="NB-ARC DOMAIN-CONTAINING PROTEIN-RELATED"/>
    <property type="match status" value="1"/>
</dbReference>
<dbReference type="Gene3D" id="3.80.10.10">
    <property type="entry name" value="Ribonuclease Inhibitor"/>
    <property type="match status" value="2"/>
</dbReference>
<dbReference type="EMBL" id="JARAOO010000007">
    <property type="protein sequence ID" value="KAJ7962948.1"/>
    <property type="molecule type" value="Genomic_DNA"/>
</dbReference>
<dbReference type="InterPro" id="IPR027417">
    <property type="entry name" value="P-loop_NTPase"/>
</dbReference>
<evidence type="ECO:0000259" key="9">
    <source>
        <dbReference type="Pfam" id="PF23598"/>
    </source>
</evidence>
<proteinExistence type="inferred from homology"/>
<feature type="domain" description="Disease resistance protein winged helix" evidence="8">
    <location>
        <begin position="415"/>
        <end position="483"/>
    </location>
</feature>
<feature type="domain" description="Disease resistance R13L4/SHOC-2-like LRR" evidence="9">
    <location>
        <begin position="565"/>
        <end position="836"/>
    </location>
</feature>
<reference evidence="10" key="1">
    <citation type="journal article" date="2023" name="Science">
        <title>Elucidation of the pathway for biosynthesis of saponin adjuvants from the soapbark tree.</title>
        <authorList>
            <person name="Reed J."/>
            <person name="Orme A."/>
            <person name="El-Demerdash A."/>
            <person name="Owen C."/>
            <person name="Martin L.B.B."/>
            <person name="Misra R.C."/>
            <person name="Kikuchi S."/>
            <person name="Rejzek M."/>
            <person name="Martin A.C."/>
            <person name="Harkess A."/>
            <person name="Leebens-Mack J."/>
            <person name="Louveau T."/>
            <person name="Stephenson M.J."/>
            <person name="Osbourn A."/>
        </authorList>
    </citation>
    <scope>NUCLEOTIDE SEQUENCE</scope>
    <source>
        <strain evidence="10">S10</strain>
    </source>
</reference>
<dbReference type="PANTHER" id="PTHR33463:SF220">
    <property type="entry name" value="NB-ARC DOMAIN-CONTAINING PROTEIN"/>
    <property type="match status" value="1"/>
</dbReference>
<organism evidence="10 11">
    <name type="scientific">Quillaja saponaria</name>
    <name type="common">Soap bark tree</name>
    <dbReference type="NCBI Taxonomy" id="32244"/>
    <lineage>
        <taxon>Eukaryota</taxon>
        <taxon>Viridiplantae</taxon>
        <taxon>Streptophyta</taxon>
        <taxon>Embryophyta</taxon>
        <taxon>Tracheophyta</taxon>
        <taxon>Spermatophyta</taxon>
        <taxon>Magnoliopsida</taxon>
        <taxon>eudicotyledons</taxon>
        <taxon>Gunneridae</taxon>
        <taxon>Pentapetalae</taxon>
        <taxon>rosids</taxon>
        <taxon>fabids</taxon>
        <taxon>Fabales</taxon>
        <taxon>Quillajaceae</taxon>
        <taxon>Quillaja</taxon>
    </lineage>
</organism>
<dbReference type="SUPFAM" id="SSF52058">
    <property type="entry name" value="L domain-like"/>
    <property type="match status" value="1"/>
</dbReference>
<keyword evidence="2" id="KW-0433">Leucine-rich repeat</keyword>
<dbReference type="InterPro" id="IPR050905">
    <property type="entry name" value="Plant_NBS-LRR"/>
</dbReference>
<dbReference type="InterPro" id="IPR055414">
    <property type="entry name" value="LRR_R13L4/SHOC2-like"/>
</dbReference>
<evidence type="ECO:0000256" key="4">
    <source>
        <dbReference type="ARBA" id="ARBA00022741"/>
    </source>
</evidence>
<evidence type="ECO:0000256" key="2">
    <source>
        <dbReference type="ARBA" id="ARBA00022614"/>
    </source>
</evidence>
<dbReference type="KEGG" id="qsa:O6P43_018102"/>
<keyword evidence="4" id="KW-0547">Nucleotide-binding</keyword>
<keyword evidence="5" id="KW-0611">Plant defense</keyword>
<dbReference type="Proteomes" id="UP001163823">
    <property type="component" value="Chromosome 7"/>
</dbReference>
<keyword evidence="11" id="KW-1185">Reference proteome</keyword>
<evidence type="ECO:0000313" key="11">
    <source>
        <dbReference type="Proteomes" id="UP001163823"/>
    </source>
</evidence>
<dbReference type="InterPro" id="IPR002182">
    <property type="entry name" value="NB-ARC"/>
</dbReference>
<dbReference type="InterPro" id="IPR036388">
    <property type="entry name" value="WH-like_DNA-bd_sf"/>
</dbReference>
<dbReference type="GO" id="GO:0005524">
    <property type="term" value="F:ATP binding"/>
    <property type="evidence" value="ECO:0007669"/>
    <property type="project" value="UniProtKB-KW"/>
</dbReference>
<protein>
    <submittedName>
        <fullName evidence="10">Disease resistance protein</fullName>
    </submittedName>
</protein>
<evidence type="ECO:0000313" key="10">
    <source>
        <dbReference type="EMBL" id="KAJ7962948.1"/>
    </source>
</evidence>
<dbReference type="GO" id="GO:0006952">
    <property type="term" value="P:defense response"/>
    <property type="evidence" value="ECO:0007669"/>
    <property type="project" value="UniProtKB-KW"/>
</dbReference>
<dbReference type="FunFam" id="3.40.50.300:FF:001091">
    <property type="entry name" value="Probable disease resistance protein At1g61300"/>
    <property type="match status" value="1"/>
</dbReference>